<gene>
    <name evidence="1" type="ORF">UFOPK4444_01050</name>
</gene>
<dbReference type="EMBL" id="CAFBRZ010000064">
    <property type="protein sequence ID" value="CAB5157188.1"/>
    <property type="molecule type" value="Genomic_DNA"/>
</dbReference>
<accession>A0A6J7WAK4</accession>
<evidence type="ECO:0000313" key="1">
    <source>
        <dbReference type="EMBL" id="CAB5157188.1"/>
    </source>
</evidence>
<sequence>MLFTALMIALTGSSIALRISAAETTIVLGRPVAKSRPRISASFSPASGYAEPIAILISSAVRSPKSSENSRLTQLIIDWSSSSPPTRIDSDVTIPPSEITATSVVPPPISTTIFPVGSWIGSPAPIAAAIGSSIM</sequence>
<organism evidence="1">
    <name type="scientific">freshwater metagenome</name>
    <dbReference type="NCBI Taxonomy" id="449393"/>
    <lineage>
        <taxon>unclassified sequences</taxon>
        <taxon>metagenomes</taxon>
        <taxon>ecological metagenomes</taxon>
    </lineage>
</organism>
<dbReference type="AlphaFoldDB" id="A0A6J7WAK4"/>
<name>A0A6J7WAK4_9ZZZZ</name>
<protein>
    <submittedName>
        <fullName evidence="1">Unannotated protein</fullName>
    </submittedName>
</protein>
<proteinExistence type="predicted"/>
<reference evidence="1" key="1">
    <citation type="submission" date="2020-05" db="EMBL/GenBank/DDBJ databases">
        <authorList>
            <person name="Chiriac C."/>
            <person name="Salcher M."/>
            <person name="Ghai R."/>
            <person name="Kavagutti S V."/>
        </authorList>
    </citation>
    <scope>NUCLEOTIDE SEQUENCE</scope>
</reference>